<comment type="similarity">
    <text evidence="1">Belongs to the universal ribosomal protein uL1 family.</text>
</comment>
<dbReference type="Proteomes" id="UP000294933">
    <property type="component" value="Unassembled WGS sequence"/>
</dbReference>
<keyword evidence="2 4" id="KW-0689">Ribosomal protein</keyword>
<evidence type="ECO:0000256" key="2">
    <source>
        <dbReference type="ARBA" id="ARBA00022980"/>
    </source>
</evidence>
<dbReference type="CDD" id="cd00403">
    <property type="entry name" value="Ribosomal_L1"/>
    <property type="match status" value="1"/>
</dbReference>
<evidence type="ECO:0000313" key="4">
    <source>
        <dbReference type="EMBL" id="TDL28181.1"/>
    </source>
</evidence>
<dbReference type="VEuPathDB" id="FungiDB:BD410DRAFT_870515"/>
<dbReference type="PANTHER" id="PTHR36427">
    <property type="entry name" value="54S RIBOSOMAL PROTEIN L1, MITOCHONDRIAL"/>
    <property type="match status" value="1"/>
</dbReference>
<protein>
    <submittedName>
        <fullName evidence="4">Ribosomal protein L1</fullName>
    </submittedName>
</protein>
<evidence type="ECO:0000313" key="5">
    <source>
        <dbReference type="Proteomes" id="UP000294933"/>
    </source>
</evidence>
<dbReference type="GO" id="GO:0003735">
    <property type="term" value="F:structural constituent of ribosome"/>
    <property type="evidence" value="ECO:0007669"/>
    <property type="project" value="TreeGrafter"/>
</dbReference>
<dbReference type="Gene3D" id="3.30.190.20">
    <property type="match status" value="1"/>
</dbReference>
<dbReference type="FunFam" id="3.40.50.790:FF:000001">
    <property type="entry name" value="50S ribosomal protein L1"/>
    <property type="match status" value="1"/>
</dbReference>
<dbReference type="EMBL" id="ML170158">
    <property type="protein sequence ID" value="TDL28181.1"/>
    <property type="molecule type" value="Genomic_DNA"/>
</dbReference>
<dbReference type="AlphaFoldDB" id="A0A4Y7QLR0"/>
<reference evidence="4 5" key="1">
    <citation type="submission" date="2018-06" db="EMBL/GenBank/DDBJ databases">
        <title>A transcriptomic atlas of mushroom development highlights an independent origin of complex multicellularity.</title>
        <authorList>
            <consortium name="DOE Joint Genome Institute"/>
            <person name="Krizsan K."/>
            <person name="Almasi E."/>
            <person name="Merenyi Z."/>
            <person name="Sahu N."/>
            <person name="Viragh M."/>
            <person name="Koszo T."/>
            <person name="Mondo S."/>
            <person name="Kiss B."/>
            <person name="Balint B."/>
            <person name="Kues U."/>
            <person name="Barry K."/>
            <person name="Hegedus J.C."/>
            <person name="Henrissat B."/>
            <person name="Johnson J."/>
            <person name="Lipzen A."/>
            <person name="Ohm R."/>
            <person name="Nagy I."/>
            <person name="Pangilinan J."/>
            <person name="Yan J."/>
            <person name="Xiong Y."/>
            <person name="Grigoriev I.V."/>
            <person name="Hibbett D.S."/>
            <person name="Nagy L.G."/>
        </authorList>
    </citation>
    <scope>NUCLEOTIDE SEQUENCE [LARGE SCALE GENOMIC DNA]</scope>
    <source>
        <strain evidence="4 5">SZMC22713</strain>
    </source>
</reference>
<dbReference type="InterPro" id="IPR028364">
    <property type="entry name" value="Ribosomal_uL1/biogenesis"/>
</dbReference>
<keyword evidence="3" id="KW-0687">Ribonucleoprotein</keyword>
<dbReference type="PANTHER" id="PTHR36427:SF3">
    <property type="entry name" value="LARGE RIBOSOMAL SUBUNIT PROTEIN UL1M"/>
    <property type="match status" value="1"/>
</dbReference>
<proteinExistence type="inferred from homology"/>
<accession>A0A4Y7QLR0</accession>
<dbReference type="STRING" id="50990.A0A4Y7QLR0"/>
<name>A0A4Y7QLR0_9AGAM</name>
<gene>
    <name evidence="4" type="ORF">BD410DRAFT_870515</name>
</gene>
<dbReference type="GO" id="GO:0005762">
    <property type="term" value="C:mitochondrial large ribosomal subunit"/>
    <property type="evidence" value="ECO:0007669"/>
    <property type="project" value="TreeGrafter"/>
</dbReference>
<sequence>MGRRCRKQYPNLLISPKLQGLSASITGRGIIRQFSSTPALAVRKPHVRPQISKASLAAKEKRRALKARKSLYENEKMPLLEAVRVLQAVEVSRPHATYELTVKTQMGKGIPVPRGRINMPREPKPKLKDKVLVFADGRQADEARRAGADIVGGSELIEGVASGRITASTFLCTPALLRTIAPRLGRILGPRGLMPSERRGTVTEDIAGYLKKIQHSSEWKGDKAGTIRTAIAKMHFPPHDVVKNAQFFMTAVRKATGNITERNAAAESTKPTNAILKVILSSTQGPGIQISDL</sequence>
<keyword evidence="5" id="KW-1185">Reference proteome</keyword>
<dbReference type="Gene3D" id="3.40.50.790">
    <property type="match status" value="1"/>
</dbReference>
<evidence type="ECO:0000256" key="1">
    <source>
        <dbReference type="ARBA" id="ARBA00010531"/>
    </source>
</evidence>
<dbReference type="InterPro" id="IPR023674">
    <property type="entry name" value="Ribosomal_uL1-like"/>
</dbReference>
<dbReference type="Pfam" id="PF00687">
    <property type="entry name" value="Ribosomal_L1"/>
    <property type="match status" value="1"/>
</dbReference>
<dbReference type="SUPFAM" id="SSF56808">
    <property type="entry name" value="Ribosomal protein L1"/>
    <property type="match status" value="1"/>
</dbReference>
<evidence type="ECO:0000256" key="3">
    <source>
        <dbReference type="ARBA" id="ARBA00023274"/>
    </source>
</evidence>
<dbReference type="OrthoDB" id="1747252at2759"/>
<dbReference type="InterPro" id="IPR016095">
    <property type="entry name" value="Ribosomal_uL1_3-a/b-sand"/>
</dbReference>
<organism evidence="4 5">
    <name type="scientific">Rickenella mellea</name>
    <dbReference type="NCBI Taxonomy" id="50990"/>
    <lineage>
        <taxon>Eukaryota</taxon>
        <taxon>Fungi</taxon>
        <taxon>Dikarya</taxon>
        <taxon>Basidiomycota</taxon>
        <taxon>Agaricomycotina</taxon>
        <taxon>Agaricomycetes</taxon>
        <taxon>Hymenochaetales</taxon>
        <taxon>Rickenellaceae</taxon>
        <taxon>Rickenella</taxon>
    </lineage>
</organism>